<dbReference type="Proteomes" id="UP000192276">
    <property type="component" value="Unassembled WGS sequence"/>
</dbReference>
<accession>A0A1V9EYI0</accession>
<dbReference type="EMBL" id="LWBP01000218">
    <property type="protein sequence ID" value="OQP51221.1"/>
    <property type="molecule type" value="Genomic_DNA"/>
</dbReference>
<sequence>MERCAANESGMNTDSANEITPMPARPVKHIIGGAGSLPGDISLLNGLSIIFPQIRQIAEMYIHENSVRSIC</sequence>
<evidence type="ECO:0000313" key="2">
    <source>
        <dbReference type="EMBL" id="OQP51221.1"/>
    </source>
</evidence>
<comment type="caution">
    <text evidence="2">The sequence shown here is derived from an EMBL/GenBank/DDBJ whole genome shotgun (WGS) entry which is preliminary data.</text>
</comment>
<proteinExistence type="predicted"/>
<dbReference type="AlphaFoldDB" id="A0A1V9EYI0"/>
<evidence type="ECO:0000313" key="3">
    <source>
        <dbReference type="Proteomes" id="UP000192276"/>
    </source>
</evidence>
<keyword evidence="3" id="KW-1185">Reference proteome</keyword>
<name>A0A1V9EYI0_9BACT</name>
<evidence type="ECO:0000256" key="1">
    <source>
        <dbReference type="SAM" id="MobiDB-lite"/>
    </source>
</evidence>
<protein>
    <submittedName>
        <fullName evidence="2">Uncharacterized protein</fullName>
    </submittedName>
</protein>
<organism evidence="2 3">
    <name type="scientific">Niastella populi</name>
    <dbReference type="NCBI Taxonomy" id="550983"/>
    <lineage>
        <taxon>Bacteria</taxon>
        <taxon>Pseudomonadati</taxon>
        <taxon>Bacteroidota</taxon>
        <taxon>Chitinophagia</taxon>
        <taxon>Chitinophagales</taxon>
        <taxon>Chitinophagaceae</taxon>
        <taxon>Niastella</taxon>
    </lineage>
</organism>
<feature type="region of interest" description="Disordered" evidence="1">
    <location>
        <begin position="1"/>
        <end position="21"/>
    </location>
</feature>
<feature type="compositionally biased region" description="Polar residues" evidence="1">
    <location>
        <begin position="9"/>
        <end position="18"/>
    </location>
</feature>
<gene>
    <name evidence="2" type="ORF">A4R26_29515</name>
</gene>
<reference evidence="3" key="1">
    <citation type="submission" date="2016-04" db="EMBL/GenBank/DDBJ databases">
        <authorList>
            <person name="Chen L."/>
            <person name="Zhuang W."/>
            <person name="Wang G."/>
        </authorList>
    </citation>
    <scope>NUCLEOTIDE SEQUENCE [LARGE SCALE GENOMIC DNA]</scope>
    <source>
        <strain evidence="3">208</strain>
    </source>
</reference>